<dbReference type="EMBL" id="WNXC01000010">
    <property type="protein sequence ID" value="MBB2151514.1"/>
    <property type="molecule type" value="Genomic_DNA"/>
</dbReference>
<dbReference type="Gene3D" id="2.40.30.170">
    <property type="match status" value="1"/>
</dbReference>
<reference evidence="3 4" key="1">
    <citation type="submission" date="2019-11" db="EMBL/GenBank/DDBJ databases">
        <title>Description of Pedobacter sp. LMG 31462T.</title>
        <authorList>
            <person name="Carlier A."/>
            <person name="Qi S."/>
            <person name="Vandamme P."/>
        </authorList>
    </citation>
    <scope>NUCLEOTIDE SEQUENCE [LARGE SCALE GENOMIC DNA]</scope>
    <source>
        <strain evidence="3 4">LMG 31462</strain>
    </source>
</reference>
<dbReference type="Proteomes" id="UP000636110">
    <property type="component" value="Unassembled WGS sequence"/>
</dbReference>
<accession>A0ABR6F399</accession>
<dbReference type="InterPro" id="IPR011053">
    <property type="entry name" value="Single_hybrid_motif"/>
</dbReference>
<evidence type="ECO:0000313" key="3">
    <source>
        <dbReference type="EMBL" id="MBB2151514.1"/>
    </source>
</evidence>
<proteinExistence type="predicted"/>
<name>A0ABR6F399_9SPHI</name>
<dbReference type="Pfam" id="PF25881">
    <property type="entry name" value="HH_YBHG"/>
    <property type="match status" value="1"/>
</dbReference>
<dbReference type="RefSeq" id="WP_182961436.1">
    <property type="nucleotide sequence ID" value="NZ_WNXC01000010.1"/>
</dbReference>
<protein>
    <submittedName>
        <fullName evidence="3">HlyD family efflux transporter periplasmic adaptor subunit</fullName>
    </submittedName>
</protein>
<organism evidence="3 4">
    <name type="scientific">Pedobacter gandavensis</name>
    <dbReference type="NCBI Taxonomy" id="2679963"/>
    <lineage>
        <taxon>Bacteria</taxon>
        <taxon>Pseudomonadati</taxon>
        <taxon>Bacteroidota</taxon>
        <taxon>Sphingobacteriia</taxon>
        <taxon>Sphingobacteriales</taxon>
        <taxon>Sphingobacteriaceae</taxon>
        <taxon>Pedobacter</taxon>
    </lineage>
</organism>
<dbReference type="InterPro" id="IPR059052">
    <property type="entry name" value="HH_YbhG-like"/>
</dbReference>
<evidence type="ECO:0000256" key="1">
    <source>
        <dbReference type="SAM" id="Phobius"/>
    </source>
</evidence>
<evidence type="ECO:0000259" key="2">
    <source>
        <dbReference type="Pfam" id="PF25881"/>
    </source>
</evidence>
<sequence>MKDIIKNYWALLIPIIVVIAALFFFLAGNKKQDNNFIGMVDASSVDVAAEFPGRLDSLLVELGDTVKEGQIVAILRSNEIDAIKAQALAAIDAAKGQQELLLKGARPELIDATSKLYQISEDQYKLFSATNDRMQRLYNADVISGQERDIFYFRYEAAKKEMEMAKLNLKMLKDGTRPEIMKTANAIVKQAEQAYELTKSLGDNTRVHAPADGVISSLVTHQGEIISIGYPMMTIEKKNSKLLRFNIRQDESNLLKVGSKASVKVPGCDPETFEVKVTSIAPTLEFANWVPTKDKGQFELRTFTIELKPENPAGIKGLRAGMTASLILP</sequence>
<comment type="caution">
    <text evidence="3">The sequence shown here is derived from an EMBL/GenBank/DDBJ whole genome shotgun (WGS) entry which is preliminary data.</text>
</comment>
<keyword evidence="4" id="KW-1185">Reference proteome</keyword>
<keyword evidence="1" id="KW-0472">Membrane</keyword>
<dbReference type="Gene3D" id="2.40.50.100">
    <property type="match status" value="2"/>
</dbReference>
<dbReference type="SUPFAM" id="SSF51230">
    <property type="entry name" value="Single hybrid motif"/>
    <property type="match status" value="1"/>
</dbReference>
<feature type="transmembrane region" description="Helical" evidence="1">
    <location>
        <begin position="7"/>
        <end position="27"/>
    </location>
</feature>
<keyword evidence="1" id="KW-0812">Transmembrane</keyword>
<keyword evidence="1" id="KW-1133">Transmembrane helix</keyword>
<feature type="domain" description="YbhG-like alpha-helical hairpin" evidence="2">
    <location>
        <begin position="85"/>
        <end position="194"/>
    </location>
</feature>
<dbReference type="PANTHER" id="PTHR30438">
    <property type="entry name" value="36 KDA ANTIGEN-RELATED"/>
    <property type="match status" value="1"/>
</dbReference>
<gene>
    <name evidence="3" type="ORF">GM920_21620</name>
</gene>
<evidence type="ECO:0000313" key="4">
    <source>
        <dbReference type="Proteomes" id="UP000636110"/>
    </source>
</evidence>